<dbReference type="PANTHER" id="PTHR36933:SF1">
    <property type="entry name" value="SLL0788 PROTEIN"/>
    <property type="match status" value="1"/>
</dbReference>
<evidence type="ECO:0000313" key="3">
    <source>
        <dbReference type="EMBL" id="GLJ61917.1"/>
    </source>
</evidence>
<dbReference type="Gene3D" id="1.20.1260.10">
    <property type="match status" value="1"/>
</dbReference>
<reference evidence="3" key="1">
    <citation type="journal article" date="2014" name="Int. J. Syst. Evol. Microbiol.">
        <title>Complete genome sequence of Corynebacterium casei LMG S-19264T (=DSM 44701T), isolated from a smear-ripened cheese.</title>
        <authorList>
            <consortium name="US DOE Joint Genome Institute (JGI-PGF)"/>
            <person name="Walter F."/>
            <person name="Albersmeier A."/>
            <person name="Kalinowski J."/>
            <person name="Ruckert C."/>
        </authorList>
    </citation>
    <scope>NUCLEOTIDE SEQUENCE</scope>
    <source>
        <strain evidence="3">VKM Ac-1020</strain>
    </source>
</reference>
<name>A0A9W6LWX9_9MICO</name>
<evidence type="ECO:0000259" key="2">
    <source>
        <dbReference type="Pfam" id="PF03713"/>
    </source>
</evidence>
<dbReference type="EMBL" id="BSEJ01000009">
    <property type="protein sequence ID" value="GLJ61917.1"/>
    <property type="molecule type" value="Genomic_DNA"/>
</dbReference>
<proteinExistence type="predicted"/>
<dbReference type="InterPro" id="IPR012347">
    <property type="entry name" value="Ferritin-like"/>
</dbReference>
<dbReference type="InterPro" id="IPR005183">
    <property type="entry name" value="DUF305_CopM-like"/>
</dbReference>
<accession>A0A9W6LWX9</accession>
<dbReference type="AlphaFoldDB" id="A0A9W6LWX9"/>
<dbReference type="RefSeq" id="WP_271173626.1">
    <property type="nucleotide sequence ID" value="NZ_BSEJ01000009.1"/>
</dbReference>
<reference evidence="3" key="2">
    <citation type="submission" date="2023-01" db="EMBL/GenBank/DDBJ databases">
        <authorList>
            <person name="Sun Q."/>
            <person name="Evtushenko L."/>
        </authorList>
    </citation>
    <scope>NUCLEOTIDE SEQUENCE</scope>
    <source>
        <strain evidence="3">VKM Ac-1020</strain>
    </source>
</reference>
<dbReference type="Proteomes" id="UP001142462">
    <property type="component" value="Unassembled WGS sequence"/>
</dbReference>
<protein>
    <recommendedName>
        <fullName evidence="2">DUF305 domain-containing protein</fullName>
    </recommendedName>
</protein>
<feature type="transmembrane region" description="Helical" evidence="1">
    <location>
        <begin position="12"/>
        <end position="32"/>
    </location>
</feature>
<dbReference type="Pfam" id="PF03713">
    <property type="entry name" value="DUF305"/>
    <property type="match status" value="1"/>
</dbReference>
<dbReference type="PANTHER" id="PTHR36933">
    <property type="entry name" value="SLL0788 PROTEIN"/>
    <property type="match status" value="1"/>
</dbReference>
<keyword evidence="1" id="KW-0812">Transmembrane</keyword>
<keyword evidence="1" id="KW-1133">Transmembrane helix</keyword>
<evidence type="ECO:0000256" key="1">
    <source>
        <dbReference type="SAM" id="Phobius"/>
    </source>
</evidence>
<keyword evidence="4" id="KW-1185">Reference proteome</keyword>
<comment type="caution">
    <text evidence="3">The sequence shown here is derived from an EMBL/GenBank/DDBJ whole genome shotgun (WGS) entry which is preliminary data.</text>
</comment>
<sequence>MTESDRPTARTGIPWPLAVIAVVLVAGLAFAIGRFTTFDDLSDATGSGGGPNAADAGFARDMQVHHAQAVEMAMIEYRATDDDELRALAYDIATAQAAQRGEMYGWLVAWGLPQAGDPLMSWMSGTGHDHGASATASAEELEAAMGMATAEEIDRLASLEGSARDCLFLELMIRHHAGAIEMTDAVVELGSDERVIQTARSMGQGQTAEIAAMQSIQTRLGCTG</sequence>
<feature type="domain" description="DUF305" evidence="2">
    <location>
        <begin position="55"/>
        <end position="216"/>
    </location>
</feature>
<gene>
    <name evidence="3" type="ORF">GCM10017576_20470</name>
</gene>
<evidence type="ECO:0000313" key="4">
    <source>
        <dbReference type="Proteomes" id="UP001142462"/>
    </source>
</evidence>
<keyword evidence="1" id="KW-0472">Membrane</keyword>
<organism evidence="3 4">
    <name type="scientific">Microbacterium barkeri</name>
    <dbReference type="NCBI Taxonomy" id="33917"/>
    <lineage>
        <taxon>Bacteria</taxon>
        <taxon>Bacillati</taxon>
        <taxon>Actinomycetota</taxon>
        <taxon>Actinomycetes</taxon>
        <taxon>Micrococcales</taxon>
        <taxon>Microbacteriaceae</taxon>
        <taxon>Microbacterium</taxon>
    </lineage>
</organism>